<name>A0A553RM16_9TELE</name>
<evidence type="ECO:0000256" key="1">
    <source>
        <dbReference type="ARBA" id="ARBA00006484"/>
    </source>
</evidence>
<sequence length="212" mass="23517">FHNDFDHYCVCIVFLGVMMCPKSLTEDGHETQFAVNHLGHFLLTLLLLDILKKSSPSRVINVSSIAHKGGKIHFDDLNFNKVPYDSLVSYRQSKLANLLFTQELARRNKDCGVTVFALHPGVIRTELGRFVQSSHPLLSALLSLPALLLMKTPYQGAQTSIHCAVAEGLEAHSGCYLSDCKLKEPAPEGKDPLAARRLWEISAKLVGLHEEN</sequence>
<dbReference type="AlphaFoldDB" id="A0A553RM16"/>
<dbReference type="EMBL" id="SRMA01012400">
    <property type="protein sequence ID" value="TRZ03227.1"/>
    <property type="molecule type" value="Genomic_DNA"/>
</dbReference>
<dbReference type="PANTHER" id="PTHR43157:SF54">
    <property type="entry name" value="RETINOL DEHYDROGENASE 12-LIKE ISOFORM X1-RELATED"/>
    <property type="match status" value="1"/>
</dbReference>
<feature type="non-terminal residue" evidence="3">
    <location>
        <position position="1"/>
    </location>
</feature>
<dbReference type="STRING" id="623744.A0A553RM16"/>
<dbReference type="Proteomes" id="UP000316079">
    <property type="component" value="Unassembled WGS sequence"/>
</dbReference>
<protein>
    <recommendedName>
        <fullName evidence="5">Retinol dehydrogenase 12</fullName>
    </recommendedName>
</protein>
<dbReference type="Pfam" id="PF00106">
    <property type="entry name" value="adh_short"/>
    <property type="match status" value="1"/>
</dbReference>
<organism evidence="3 4">
    <name type="scientific">Danionella cerebrum</name>
    <dbReference type="NCBI Taxonomy" id="2873325"/>
    <lineage>
        <taxon>Eukaryota</taxon>
        <taxon>Metazoa</taxon>
        <taxon>Chordata</taxon>
        <taxon>Craniata</taxon>
        <taxon>Vertebrata</taxon>
        <taxon>Euteleostomi</taxon>
        <taxon>Actinopterygii</taxon>
        <taxon>Neopterygii</taxon>
        <taxon>Teleostei</taxon>
        <taxon>Ostariophysi</taxon>
        <taxon>Cypriniformes</taxon>
        <taxon>Danionidae</taxon>
        <taxon>Danioninae</taxon>
        <taxon>Danionella</taxon>
    </lineage>
</organism>
<reference evidence="3 4" key="1">
    <citation type="journal article" date="2019" name="Sci. Data">
        <title>Hybrid genome assembly and annotation of Danionella translucida.</title>
        <authorList>
            <person name="Kadobianskyi M."/>
            <person name="Schulze L."/>
            <person name="Schuelke M."/>
            <person name="Judkewitz B."/>
        </authorList>
    </citation>
    <scope>NUCLEOTIDE SEQUENCE [LARGE SCALE GENOMIC DNA]</scope>
    <source>
        <strain evidence="3 4">Bolton</strain>
    </source>
</reference>
<dbReference type="GO" id="GO:0016491">
    <property type="term" value="F:oxidoreductase activity"/>
    <property type="evidence" value="ECO:0007669"/>
    <property type="project" value="UniProtKB-KW"/>
</dbReference>
<evidence type="ECO:0000313" key="3">
    <source>
        <dbReference type="EMBL" id="TRZ03227.1"/>
    </source>
</evidence>
<evidence type="ECO:0000313" key="4">
    <source>
        <dbReference type="Proteomes" id="UP000316079"/>
    </source>
</evidence>
<accession>A0A553RM16</accession>
<dbReference type="Gene3D" id="3.40.50.720">
    <property type="entry name" value="NAD(P)-binding Rossmann-like Domain"/>
    <property type="match status" value="1"/>
</dbReference>
<comment type="similarity">
    <text evidence="1">Belongs to the short-chain dehydrogenases/reductases (SDR) family.</text>
</comment>
<dbReference type="InterPro" id="IPR002347">
    <property type="entry name" value="SDR_fam"/>
</dbReference>
<gene>
    <name evidence="3" type="ORF">DNTS_008629</name>
</gene>
<keyword evidence="2" id="KW-0560">Oxidoreductase</keyword>
<dbReference type="OrthoDB" id="191139at2759"/>
<keyword evidence="4" id="KW-1185">Reference proteome</keyword>
<dbReference type="PANTHER" id="PTHR43157">
    <property type="entry name" value="PHOSPHATIDYLINOSITOL-GLYCAN BIOSYNTHESIS CLASS F PROTEIN-RELATED"/>
    <property type="match status" value="1"/>
</dbReference>
<evidence type="ECO:0008006" key="5">
    <source>
        <dbReference type="Google" id="ProtNLM"/>
    </source>
</evidence>
<evidence type="ECO:0000256" key="2">
    <source>
        <dbReference type="ARBA" id="ARBA00023002"/>
    </source>
</evidence>
<dbReference type="PRINTS" id="PR00081">
    <property type="entry name" value="GDHRDH"/>
</dbReference>
<proteinExistence type="inferred from homology"/>
<dbReference type="InterPro" id="IPR036291">
    <property type="entry name" value="NAD(P)-bd_dom_sf"/>
</dbReference>
<dbReference type="SUPFAM" id="SSF51735">
    <property type="entry name" value="NAD(P)-binding Rossmann-fold domains"/>
    <property type="match status" value="1"/>
</dbReference>
<comment type="caution">
    <text evidence="3">The sequence shown here is derived from an EMBL/GenBank/DDBJ whole genome shotgun (WGS) entry which is preliminary data.</text>
</comment>